<feature type="transmembrane region" description="Helical" evidence="1">
    <location>
        <begin position="330"/>
        <end position="354"/>
    </location>
</feature>
<evidence type="ECO:0000256" key="1">
    <source>
        <dbReference type="SAM" id="Phobius"/>
    </source>
</evidence>
<feature type="transmembrane region" description="Helical" evidence="1">
    <location>
        <begin position="274"/>
        <end position="292"/>
    </location>
</feature>
<dbReference type="STRING" id="1618671.UY67_C0005G0033"/>
<reference evidence="2 3" key="1">
    <citation type="journal article" date="2015" name="Nature">
        <title>rRNA introns, odd ribosomes, and small enigmatic genomes across a large radiation of phyla.</title>
        <authorList>
            <person name="Brown C.T."/>
            <person name="Hug L.A."/>
            <person name="Thomas B.C."/>
            <person name="Sharon I."/>
            <person name="Castelle C.J."/>
            <person name="Singh A."/>
            <person name="Wilkins M.J."/>
            <person name="Williams K.H."/>
            <person name="Banfield J.F."/>
        </authorList>
    </citation>
    <scope>NUCLEOTIDE SEQUENCE [LARGE SCALE GENOMIC DNA]</scope>
</reference>
<protein>
    <submittedName>
        <fullName evidence="2">Uncharacterized protein</fullName>
    </submittedName>
</protein>
<organism evidence="2 3">
    <name type="scientific">Candidatus Kaiserbacteria bacterium GW2011_GWA2_52_12</name>
    <dbReference type="NCBI Taxonomy" id="1618671"/>
    <lineage>
        <taxon>Bacteria</taxon>
        <taxon>Candidatus Kaiseribacteriota</taxon>
    </lineage>
</organism>
<gene>
    <name evidence="2" type="ORF">UY67_C0005G0033</name>
</gene>
<evidence type="ECO:0000313" key="2">
    <source>
        <dbReference type="EMBL" id="KKW24661.1"/>
    </source>
</evidence>
<dbReference type="EMBL" id="LCQW01000005">
    <property type="protein sequence ID" value="KKW24661.1"/>
    <property type="molecule type" value="Genomic_DNA"/>
</dbReference>
<sequence length="474" mass="53744">MALYRGTLKWTKEDRYGYIDQTTVEPPIETTDGIFVHGNDCNRPLRVGMELEFGVQPDEKRGKGFFRTPYAHETPESRFAGLANDGVTLGVPEHALLQPSFFVSWCVDAKTAAKIKKQSLEGDALGLLIIQYPLSNSDDRHQSLKERRQIIALNKPMAVLSFNTSGRHRVVGVIVNQWGSQRDLIDRYLNMRDGEYTSNVISSHGDCLTSIKMLGSSCFDIDMPEALFAEKPRDYEWVNSFFKNKPRDECAFRDRRLLVYPFQLVRFPYLGVKAIVKFAVALLGVIVLNLVGMRGINYAPLRHPLKMSPGNVGADVTGSRFIWKMGNRHLIFPFIFSPLTILQVLIVAVLTVGLGALLQLLTAFAIGMLVTGVFFGFVSLVLFWAEGVDWNAKFERLNRKLNESTRAAAKRKCFANEENARRKKLDLEREVQELICETTGPRTPDIRRLKFRPSTIYFYAVALKWKVCRNFSAS</sequence>
<dbReference type="Proteomes" id="UP000034273">
    <property type="component" value="Unassembled WGS sequence"/>
</dbReference>
<evidence type="ECO:0000313" key="3">
    <source>
        <dbReference type="Proteomes" id="UP000034273"/>
    </source>
</evidence>
<accession>A0A0G1X100</accession>
<keyword evidence="1" id="KW-1133">Transmembrane helix</keyword>
<name>A0A0G1X100_9BACT</name>
<keyword evidence="1" id="KW-0472">Membrane</keyword>
<proteinExistence type="predicted"/>
<keyword evidence="1" id="KW-0812">Transmembrane</keyword>
<feature type="transmembrane region" description="Helical" evidence="1">
    <location>
        <begin position="360"/>
        <end position="385"/>
    </location>
</feature>
<dbReference type="AlphaFoldDB" id="A0A0G1X100"/>
<comment type="caution">
    <text evidence="2">The sequence shown here is derived from an EMBL/GenBank/DDBJ whole genome shotgun (WGS) entry which is preliminary data.</text>
</comment>